<accession>A0ACC0UEE3</accession>
<gene>
    <name evidence="1" type="ORF">F5148DRAFT_685480</name>
</gene>
<evidence type="ECO:0000313" key="2">
    <source>
        <dbReference type="Proteomes" id="UP001207468"/>
    </source>
</evidence>
<comment type="caution">
    <text evidence="1">The sequence shown here is derived from an EMBL/GenBank/DDBJ whole genome shotgun (WGS) entry which is preliminary data.</text>
</comment>
<name>A0ACC0UEE3_9AGAM</name>
<protein>
    <submittedName>
        <fullName evidence="1">Uncharacterized protein</fullName>
    </submittedName>
</protein>
<dbReference type="Proteomes" id="UP001207468">
    <property type="component" value="Unassembled WGS sequence"/>
</dbReference>
<organism evidence="1 2">
    <name type="scientific">Russula earlei</name>
    <dbReference type="NCBI Taxonomy" id="71964"/>
    <lineage>
        <taxon>Eukaryota</taxon>
        <taxon>Fungi</taxon>
        <taxon>Dikarya</taxon>
        <taxon>Basidiomycota</taxon>
        <taxon>Agaricomycotina</taxon>
        <taxon>Agaricomycetes</taxon>
        <taxon>Russulales</taxon>
        <taxon>Russulaceae</taxon>
        <taxon>Russula</taxon>
    </lineage>
</organism>
<reference evidence="1" key="1">
    <citation type="submission" date="2021-03" db="EMBL/GenBank/DDBJ databases">
        <title>Evolutionary priming and transition to the ectomycorrhizal habit in an iconic lineage of mushroom-forming fungi: is preadaptation a requirement?</title>
        <authorList>
            <consortium name="DOE Joint Genome Institute"/>
            <person name="Looney B.P."/>
            <person name="Miyauchi S."/>
            <person name="Morin E."/>
            <person name="Drula E."/>
            <person name="Courty P.E."/>
            <person name="Chicoki N."/>
            <person name="Fauchery L."/>
            <person name="Kohler A."/>
            <person name="Kuo A."/>
            <person name="LaButti K."/>
            <person name="Pangilinan J."/>
            <person name="Lipzen A."/>
            <person name="Riley R."/>
            <person name="Andreopoulos W."/>
            <person name="He G."/>
            <person name="Johnson J."/>
            <person name="Barry K.W."/>
            <person name="Grigoriev I.V."/>
            <person name="Nagy L."/>
            <person name="Hibbett D."/>
            <person name="Henrissat B."/>
            <person name="Matheny P.B."/>
            <person name="Labbe J."/>
            <person name="Martin A.F."/>
        </authorList>
    </citation>
    <scope>NUCLEOTIDE SEQUENCE</scope>
    <source>
        <strain evidence="1">BPL698</strain>
    </source>
</reference>
<keyword evidence="2" id="KW-1185">Reference proteome</keyword>
<dbReference type="EMBL" id="JAGFNK010000054">
    <property type="protein sequence ID" value="KAI9509872.1"/>
    <property type="molecule type" value="Genomic_DNA"/>
</dbReference>
<proteinExistence type="predicted"/>
<sequence>MACAMAWRGMAWCGVACHAIASMITIQDSRSSKTNKHIINSHLALTSPQLVTICLGSYIHAGFPQGFPIASPSPPPISGKSHKHLPLPRSSLPTHPSTTFCL</sequence>
<evidence type="ECO:0000313" key="1">
    <source>
        <dbReference type="EMBL" id="KAI9509872.1"/>
    </source>
</evidence>